<evidence type="ECO:0000313" key="4">
    <source>
        <dbReference type="EMBL" id="MBF2735332.1"/>
    </source>
</evidence>
<accession>A0A930UI49</accession>
<feature type="domain" description="Inosine/uridine-preferring nucleoside hydrolase" evidence="3">
    <location>
        <begin position="7"/>
        <end position="307"/>
    </location>
</feature>
<dbReference type="GO" id="GO:0005829">
    <property type="term" value="C:cytosol"/>
    <property type="evidence" value="ECO:0007669"/>
    <property type="project" value="TreeGrafter"/>
</dbReference>
<sequence length="319" mass="34335">MPRRRKIIIDTDPGIDDAMAILFAAAHPGVELLGLTTVHGNVSVKDATRNALRVCAVGGFEALPVCVGAAQPLVGRARYARHVHGGDGMGDVPAGRWRPPRPDPRSAVEFIAEQVKAAPGRVTLVPIGPLTNIARFLERHPRLAAKVQEVVLMGGAAFYAGNATPVAEANILCDPEAAARVFASKLKVTMVGLDVTDTTTLSAADFDRIARRSPGPGGFLRRAVRCYIDFYRRERGKAGCCMHDVCAVACIVAPKLFELRTGRIRVHLEGFMRGGTVVQPPDRNYDAEGWGRLPPQRYAADADRPALRRLFSKTMAAAG</sequence>
<dbReference type="Proteomes" id="UP000604381">
    <property type="component" value="Unassembled WGS sequence"/>
</dbReference>
<dbReference type="PANTHER" id="PTHR12304">
    <property type="entry name" value="INOSINE-URIDINE PREFERRING NUCLEOSIDE HYDROLASE"/>
    <property type="match status" value="1"/>
</dbReference>
<dbReference type="CDD" id="cd02650">
    <property type="entry name" value="nuc_hydro_CaPnhB"/>
    <property type="match status" value="1"/>
</dbReference>
<dbReference type="GO" id="GO:0008477">
    <property type="term" value="F:purine nucleosidase activity"/>
    <property type="evidence" value="ECO:0007669"/>
    <property type="project" value="TreeGrafter"/>
</dbReference>
<keyword evidence="2" id="KW-0326">Glycosidase</keyword>
<keyword evidence="5" id="KW-1185">Reference proteome</keyword>
<keyword evidence="1 4" id="KW-0378">Hydrolase</keyword>
<protein>
    <submittedName>
        <fullName evidence="4">Nucleoside hydrolase</fullName>
    </submittedName>
</protein>
<dbReference type="PANTHER" id="PTHR12304:SF4">
    <property type="entry name" value="URIDINE NUCLEOSIDASE"/>
    <property type="match status" value="1"/>
</dbReference>
<dbReference type="EMBL" id="JADHEI010000033">
    <property type="protein sequence ID" value="MBF2735332.1"/>
    <property type="molecule type" value="Genomic_DNA"/>
</dbReference>
<dbReference type="GO" id="GO:0006152">
    <property type="term" value="P:purine nucleoside catabolic process"/>
    <property type="evidence" value="ECO:0007669"/>
    <property type="project" value="TreeGrafter"/>
</dbReference>
<gene>
    <name evidence="4" type="ORF">ISN26_04510</name>
</gene>
<dbReference type="AlphaFoldDB" id="A0A930UI49"/>
<dbReference type="InterPro" id="IPR036452">
    <property type="entry name" value="Ribo_hydro-like"/>
</dbReference>
<evidence type="ECO:0000256" key="1">
    <source>
        <dbReference type="ARBA" id="ARBA00022801"/>
    </source>
</evidence>
<proteinExistence type="predicted"/>
<comment type="caution">
    <text evidence="4">The sequence shown here is derived from an EMBL/GenBank/DDBJ whole genome shotgun (WGS) entry which is preliminary data.</text>
</comment>
<dbReference type="SUPFAM" id="SSF53590">
    <property type="entry name" value="Nucleoside hydrolase"/>
    <property type="match status" value="1"/>
</dbReference>
<dbReference type="Pfam" id="PF01156">
    <property type="entry name" value="IU_nuc_hydro"/>
    <property type="match status" value="1"/>
</dbReference>
<dbReference type="InterPro" id="IPR023186">
    <property type="entry name" value="IUNH"/>
</dbReference>
<name>A0A930UI49_9GAMM</name>
<organism evidence="4 5">
    <name type="scientific">Candidatus Amphirhobacter heronislandensis</name>
    <dbReference type="NCBI Taxonomy" id="1732024"/>
    <lineage>
        <taxon>Bacteria</taxon>
        <taxon>Pseudomonadati</taxon>
        <taxon>Pseudomonadota</taxon>
        <taxon>Gammaproteobacteria</taxon>
        <taxon>Candidatus Tethybacterales</taxon>
        <taxon>Candidatus Tethybacteraceae</taxon>
        <taxon>Candidatus Amphirhobacter</taxon>
    </lineage>
</organism>
<dbReference type="InterPro" id="IPR001910">
    <property type="entry name" value="Inosine/uridine_hydrolase_dom"/>
</dbReference>
<dbReference type="Gene3D" id="3.90.245.10">
    <property type="entry name" value="Ribonucleoside hydrolase-like"/>
    <property type="match status" value="1"/>
</dbReference>
<reference evidence="4" key="1">
    <citation type="submission" date="2020-10" db="EMBL/GenBank/DDBJ databases">
        <title>An improved Amphimedon queenslandica hologenome assembly reveals how three proteobacterial symbionts can extend the metabolic phenotypic of their marine sponge host.</title>
        <authorList>
            <person name="Degnan B."/>
            <person name="Degnan S."/>
            <person name="Xiang X."/>
        </authorList>
    </citation>
    <scope>NUCLEOTIDE SEQUENCE</scope>
    <source>
        <strain evidence="4">AqS2</strain>
    </source>
</reference>
<evidence type="ECO:0000313" key="5">
    <source>
        <dbReference type="Proteomes" id="UP000604381"/>
    </source>
</evidence>
<evidence type="ECO:0000256" key="2">
    <source>
        <dbReference type="ARBA" id="ARBA00023295"/>
    </source>
</evidence>
<evidence type="ECO:0000259" key="3">
    <source>
        <dbReference type="Pfam" id="PF01156"/>
    </source>
</evidence>